<dbReference type="InterPro" id="IPR001647">
    <property type="entry name" value="HTH_TetR"/>
</dbReference>
<name>A0A0P1IPW5_9RHOB</name>
<protein>
    <submittedName>
        <fullName evidence="7">Transcriptional regulator AcuR</fullName>
    </submittedName>
</protein>
<dbReference type="STRING" id="1715691.TA5113_01725"/>
<dbReference type="Proteomes" id="UP000051184">
    <property type="component" value="Unassembled WGS sequence"/>
</dbReference>
<evidence type="ECO:0000259" key="6">
    <source>
        <dbReference type="PROSITE" id="PS50977"/>
    </source>
</evidence>
<reference evidence="8" key="1">
    <citation type="submission" date="2015-09" db="EMBL/GenBank/DDBJ databases">
        <authorList>
            <person name="Rodrigo-Torres Lidia"/>
            <person name="Arahal R.David."/>
        </authorList>
    </citation>
    <scope>NUCLEOTIDE SEQUENCE [LARGE SCALE GENOMIC DNA]</scope>
    <source>
        <strain evidence="8">CECT 5114</strain>
    </source>
</reference>
<keyword evidence="8" id="KW-1185">Reference proteome</keyword>
<evidence type="ECO:0000256" key="1">
    <source>
        <dbReference type="ARBA" id="ARBA00023015"/>
    </source>
</evidence>
<dbReference type="Pfam" id="PF16925">
    <property type="entry name" value="TetR_C_13"/>
    <property type="match status" value="1"/>
</dbReference>
<dbReference type="EMBL" id="CYUE01000013">
    <property type="protein sequence ID" value="CUK25662.1"/>
    <property type="molecule type" value="Genomic_DNA"/>
</dbReference>
<dbReference type="PANTHER" id="PTHR47506">
    <property type="entry name" value="TRANSCRIPTIONAL REGULATORY PROTEIN"/>
    <property type="match status" value="1"/>
</dbReference>
<dbReference type="GO" id="GO:0003677">
    <property type="term" value="F:DNA binding"/>
    <property type="evidence" value="ECO:0007669"/>
    <property type="project" value="UniProtKB-UniRule"/>
</dbReference>
<feature type="DNA-binding region" description="H-T-H motif" evidence="4">
    <location>
        <begin position="45"/>
        <end position="64"/>
    </location>
</feature>
<organism evidence="7 8">
    <name type="scientific">Cognatishimia activa</name>
    <dbReference type="NCBI Taxonomy" id="1715691"/>
    <lineage>
        <taxon>Bacteria</taxon>
        <taxon>Pseudomonadati</taxon>
        <taxon>Pseudomonadota</taxon>
        <taxon>Alphaproteobacteria</taxon>
        <taxon>Rhodobacterales</taxon>
        <taxon>Paracoccaceae</taxon>
        <taxon>Cognatishimia</taxon>
    </lineage>
</organism>
<feature type="domain" description="HTH tetR-type" evidence="6">
    <location>
        <begin position="22"/>
        <end position="82"/>
    </location>
</feature>
<keyword evidence="1" id="KW-0805">Transcription regulation</keyword>
<dbReference type="InterPro" id="IPR011075">
    <property type="entry name" value="TetR_C"/>
</dbReference>
<keyword evidence="2 4" id="KW-0238">DNA-binding</keyword>
<dbReference type="PANTHER" id="PTHR47506:SF6">
    <property type="entry name" value="HTH-TYPE TRANSCRIPTIONAL REPRESSOR NEMR"/>
    <property type="match status" value="1"/>
</dbReference>
<dbReference type="SUPFAM" id="SSF46689">
    <property type="entry name" value="Homeodomain-like"/>
    <property type="match status" value="1"/>
</dbReference>
<dbReference type="InterPro" id="IPR009057">
    <property type="entry name" value="Homeodomain-like_sf"/>
</dbReference>
<gene>
    <name evidence="7" type="primary">acuR</name>
    <name evidence="7" type="ORF">TA5114_01464</name>
</gene>
<evidence type="ECO:0000313" key="8">
    <source>
        <dbReference type="Proteomes" id="UP000051184"/>
    </source>
</evidence>
<accession>A0A0P1IPW5</accession>
<dbReference type="AlphaFoldDB" id="A0A0P1IPW5"/>
<evidence type="ECO:0000313" key="7">
    <source>
        <dbReference type="EMBL" id="CUK25662.1"/>
    </source>
</evidence>
<dbReference type="OrthoDB" id="9811084at2"/>
<dbReference type="SUPFAM" id="SSF48498">
    <property type="entry name" value="Tetracyclin repressor-like, C-terminal domain"/>
    <property type="match status" value="1"/>
</dbReference>
<dbReference type="PROSITE" id="PS50977">
    <property type="entry name" value="HTH_TETR_2"/>
    <property type="match status" value="1"/>
</dbReference>
<evidence type="ECO:0000256" key="5">
    <source>
        <dbReference type="SAM" id="MobiDB-lite"/>
    </source>
</evidence>
<dbReference type="RefSeq" id="WP_106387462.1">
    <property type="nucleotide sequence ID" value="NZ_CYTO01000010.1"/>
</dbReference>
<dbReference type="Gene3D" id="1.10.357.10">
    <property type="entry name" value="Tetracycline Repressor, domain 2"/>
    <property type="match status" value="1"/>
</dbReference>
<evidence type="ECO:0000256" key="2">
    <source>
        <dbReference type="ARBA" id="ARBA00023125"/>
    </source>
</evidence>
<dbReference type="Pfam" id="PF00440">
    <property type="entry name" value="TetR_N"/>
    <property type="match status" value="1"/>
</dbReference>
<proteinExistence type="predicted"/>
<evidence type="ECO:0000256" key="3">
    <source>
        <dbReference type="ARBA" id="ARBA00023163"/>
    </source>
</evidence>
<keyword evidence="3" id="KW-0804">Transcription</keyword>
<feature type="region of interest" description="Disordered" evidence="5">
    <location>
        <begin position="1"/>
        <end position="24"/>
    </location>
</feature>
<dbReference type="InterPro" id="IPR036271">
    <property type="entry name" value="Tet_transcr_reg_TetR-rel_C_sf"/>
</dbReference>
<sequence>MTAASPSTEKRRGRPKRDPQTAEARQKLIRTGLIHLTERGYSSVGVDEILKASGVPKGSFYHYFQNKADYGSQLIDAYNDYFIGRLDEAFSDEDLTPLNQFSAFTEGAIERMAHHGFRRGCLVGNLGQEMGALPEDYRAKLIDVLSQWETHSADCLSRAQAQEEIPKTKDPKALASFFWIGWEGAVLRAKLERSPKPLTDFTETFFTMLTA</sequence>
<evidence type="ECO:0000256" key="4">
    <source>
        <dbReference type="PROSITE-ProRule" id="PRU00335"/>
    </source>
</evidence>